<reference evidence="2 3" key="1">
    <citation type="submission" date="2019-09" db="EMBL/GenBank/DDBJ databases">
        <authorList>
            <person name="Chen X.-Y."/>
        </authorList>
    </citation>
    <scope>NUCLEOTIDE SEQUENCE [LARGE SCALE GENOMIC DNA]</scope>
    <source>
        <strain evidence="2 3">NY5</strain>
    </source>
</reference>
<dbReference type="Proteomes" id="UP000323708">
    <property type="component" value="Unassembled WGS sequence"/>
</dbReference>
<comment type="caution">
    <text evidence="2">The sequence shown here is derived from an EMBL/GenBank/DDBJ whole genome shotgun (WGS) entry which is preliminary data.</text>
</comment>
<organism evidence="2 3">
    <name type="scientific">Pseudohalioglobus sediminis</name>
    <dbReference type="NCBI Taxonomy" id="2606449"/>
    <lineage>
        <taxon>Bacteria</taxon>
        <taxon>Pseudomonadati</taxon>
        <taxon>Pseudomonadota</taxon>
        <taxon>Gammaproteobacteria</taxon>
        <taxon>Cellvibrionales</taxon>
        <taxon>Halieaceae</taxon>
        <taxon>Pseudohalioglobus</taxon>
    </lineage>
</organism>
<dbReference type="EMBL" id="VTUX01000009">
    <property type="protein sequence ID" value="KAA1188978.1"/>
    <property type="molecule type" value="Genomic_DNA"/>
</dbReference>
<evidence type="ECO:0000313" key="3">
    <source>
        <dbReference type="Proteomes" id="UP000323708"/>
    </source>
</evidence>
<accession>A0A5B0WRA3</accession>
<name>A0A5B0WRA3_9GAMM</name>
<feature type="signal peptide" evidence="1">
    <location>
        <begin position="1"/>
        <end position="22"/>
    </location>
</feature>
<protein>
    <submittedName>
        <fullName evidence="2">Uncharacterized protein</fullName>
    </submittedName>
</protein>
<proteinExistence type="predicted"/>
<evidence type="ECO:0000313" key="2">
    <source>
        <dbReference type="EMBL" id="KAA1188978.1"/>
    </source>
</evidence>
<dbReference type="AlphaFoldDB" id="A0A5B0WRA3"/>
<evidence type="ECO:0000256" key="1">
    <source>
        <dbReference type="SAM" id="SignalP"/>
    </source>
</evidence>
<feature type="chain" id="PRO_5023029518" evidence="1">
    <location>
        <begin position="23"/>
        <end position="356"/>
    </location>
</feature>
<sequence>MNNWLAISLLVAATTMVPPASAQSASGAPADAREEDEVLGWEPVLPEDNAERIEEAEDELVEVPWADEPEDVPVNWVDTSHAIATNQAQALSEWLDAFFGDPEYDAEQAESLLRLEFVNEWDEDDGNDFNVRLRGKVQLPKISRRLNLVFAGEDGEPETEEERREEDRIGLQYKVREGGRSRFDMTLNYSSGSLRPGVRYRNEGRYTEETSYRFIQRLQWDNDEEFFTTANYDINHMLDADSILRWANRIRWGEDTNGVEWRTRLALRERKLPESRRPIAISYFGSINGETRPDSLVKNYRLGVVWRRQIYRDYLFAEIEPAYNYRRRTLEDDREPAWSIVLRLEVALQRDLRRVR</sequence>
<keyword evidence="1" id="KW-0732">Signal</keyword>
<gene>
    <name evidence="2" type="ORF">F0M18_17395</name>
</gene>
<dbReference type="RefSeq" id="WP_149612740.1">
    <property type="nucleotide sequence ID" value="NZ_VTUX01000009.1"/>
</dbReference>
<keyword evidence="3" id="KW-1185">Reference proteome</keyword>